<keyword evidence="4" id="KW-1185">Reference proteome</keyword>
<dbReference type="OrthoDB" id="514208at2759"/>
<evidence type="ECO:0000313" key="3">
    <source>
        <dbReference type="EMBL" id="EFN59034.1"/>
    </source>
</evidence>
<dbReference type="InParanoid" id="E1Z4C9"/>
<proteinExistence type="predicted"/>
<dbReference type="Pfam" id="PF01878">
    <property type="entry name" value="EVE"/>
    <property type="match status" value="1"/>
</dbReference>
<dbReference type="KEGG" id="cvr:CHLNCDRAFT_137727"/>
<dbReference type="AlphaFoldDB" id="E1Z4C9"/>
<dbReference type="InterPro" id="IPR052181">
    <property type="entry name" value="5hmC_binding"/>
</dbReference>
<dbReference type="PANTHER" id="PTHR14087">
    <property type="entry name" value="THYMOCYTE NUCLEAR PROTEIN 1"/>
    <property type="match status" value="1"/>
</dbReference>
<sequence>MAPKRAAGGDATGAQPKRKKESKAMEAPVRQPGGLLYFLIKRQVDVLAVSDFDQAPNNTLPITGLHHYGAKKVIETMQVGDEVLFWQSGKASAAGVYALYSVARAAYPDPEDEKNKGFLAFDLKLEEHFDKPVLLSELKEHKDDELEGCSLFSNNALPAHWMSEEHFEWIYQQSGNLDAAEGAGEAPS</sequence>
<reference evidence="3 4" key="1">
    <citation type="journal article" date="2010" name="Plant Cell">
        <title>The Chlorella variabilis NC64A genome reveals adaptation to photosymbiosis, coevolution with viruses, and cryptic sex.</title>
        <authorList>
            <person name="Blanc G."/>
            <person name="Duncan G."/>
            <person name="Agarkova I."/>
            <person name="Borodovsky M."/>
            <person name="Gurnon J."/>
            <person name="Kuo A."/>
            <person name="Lindquist E."/>
            <person name="Lucas S."/>
            <person name="Pangilinan J."/>
            <person name="Polle J."/>
            <person name="Salamov A."/>
            <person name="Terry A."/>
            <person name="Yamada T."/>
            <person name="Dunigan D.D."/>
            <person name="Grigoriev I.V."/>
            <person name="Claverie J.M."/>
            <person name="Van Etten J.L."/>
        </authorList>
    </citation>
    <scope>NUCLEOTIDE SEQUENCE [LARGE SCALE GENOMIC DNA]</scope>
    <source>
        <strain evidence="3 4">NC64A</strain>
    </source>
</reference>
<accession>E1Z4C9</accession>
<gene>
    <name evidence="3" type="ORF">CHLNCDRAFT_137727</name>
</gene>
<dbReference type="Proteomes" id="UP000008141">
    <property type="component" value="Unassembled WGS sequence"/>
</dbReference>
<dbReference type="EMBL" id="GL433836">
    <property type="protein sequence ID" value="EFN59034.1"/>
    <property type="molecule type" value="Genomic_DNA"/>
</dbReference>
<evidence type="ECO:0000259" key="2">
    <source>
        <dbReference type="Pfam" id="PF01878"/>
    </source>
</evidence>
<organism evidence="4">
    <name type="scientific">Chlorella variabilis</name>
    <name type="common">Green alga</name>
    <dbReference type="NCBI Taxonomy" id="554065"/>
    <lineage>
        <taxon>Eukaryota</taxon>
        <taxon>Viridiplantae</taxon>
        <taxon>Chlorophyta</taxon>
        <taxon>core chlorophytes</taxon>
        <taxon>Trebouxiophyceae</taxon>
        <taxon>Chlorellales</taxon>
        <taxon>Chlorellaceae</taxon>
        <taxon>Chlorella clade</taxon>
        <taxon>Chlorella</taxon>
    </lineage>
</organism>
<dbReference type="RefSeq" id="XP_005851136.1">
    <property type="nucleotide sequence ID" value="XM_005851074.1"/>
</dbReference>
<feature type="domain" description="EVE" evidence="2">
    <location>
        <begin position="37"/>
        <end position="172"/>
    </location>
</feature>
<dbReference type="Gene3D" id="3.10.590.10">
    <property type="entry name" value="ph1033 like domains"/>
    <property type="match status" value="1"/>
</dbReference>
<evidence type="ECO:0000256" key="1">
    <source>
        <dbReference type="SAM" id="MobiDB-lite"/>
    </source>
</evidence>
<dbReference type="InterPro" id="IPR002740">
    <property type="entry name" value="EVE_domain"/>
</dbReference>
<dbReference type="GO" id="GO:0005634">
    <property type="term" value="C:nucleus"/>
    <property type="evidence" value="ECO:0007669"/>
    <property type="project" value="TreeGrafter"/>
</dbReference>
<feature type="region of interest" description="Disordered" evidence="1">
    <location>
        <begin position="1"/>
        <end position="27"/>
    </location>
</feature>
<dbReference type="SUPFAM" id="SSF88697">
    <property type="entry name" value="PUA domain-like"/>
    <property type="match status" value="1"/>
</dbReference>
<evidence type="ECO:0000313" key="4">
    <source>
        <dbReference type="Proteomes" id="UP000008141"/>
    </source>
</evidence>
<dbReference type="InterPro" id="IPR015947">
    <property type="entry name" value="PUA-like_sf"/>
</dbReference>
<dbReference type="PANTHER" id="PTHR14087:SF7">
    <property type="entry name" value="THYMOCYTE NUCLEAR PROTEIN 1"/>
    <property type="match status" value="1"/>
</dbReference>
<protein>
    <recommendedName>
        <fullName evidence="2">EVE domain-containing protein</fullName>
    </recommendedName>
</protein>
<dbReference type="GeneID" id="17358456"/>
<name>E1Z4C9_CHLVA</name>